<dbReference type="Proteomes" id="UP000681041">
    <property type="component" value="Chromosome"/>
</dbReference>
<evidence type="ECO:0000256" key="4">
    <source>
        <dbReference type="ARBA" id="ARBA00022679"/>
    </source>
</evidence>
<evidence type="ECO:0000256" key="6">
    <source>
        <dbReference type="ARBA" id="ARBA00022741"/>
    </source>
</evidence>
<accession>A0A8T8K726</accession>
<evidence type="ECO:0000259" key="15">
    <source>
        <dbReference type="Pfam" id="PF22082"/>
    </source>
</evidence>
<comment type="cofactor">
    <cofactor evidence="2">
        <name>[4Fe-4S] cluster</name>
        <dbReference type="ChEBI" id="CHEBI:49883"/>
    </cofactor>
</comment>
<feature type="binding site" evidence="12">
    <location>
        <position position="297"/>
    </location>
    <ligand>
        <name>Zn(2+)</name>
        <dbReference type="ChEBI" id="CHEBI:29105"/>
        <label>2</label>
    </ligand>
</feature>
<keyword evidence="3" id="KW-0004">4Fe-4S</keyword>
<dbReference type="RefSeq" id="WP_211532675.1">
    <property type="nucleotide sequence ID" value="NZ_CP058560.1"/>
</dbReference>
<keyword evidence="7 12" id="KW-0862">Zinc</keyword>
<dbReference type="AlphaFoldDB" id="A0A8T8K726"/>
<feature type="binding site" evidence="12">
    <location>
        <position position="282"/>
    </location>
    <ligand>
        <name>Zn(2+)</name>
        <dbReference type="ChEBI" id="CHEBI:29105"/>
        <label>2</label>
    </ligand>
</feature>
<feature type="binding site" evidence="12">
    <location>
        <position position="6"/>
    </location>
    <ligand>
        <name>Zn(2+)</name>
        <dbReference type="ChEBI" id="CHEBI:29105"/>
        <label>1</label>
    </ligand>
</feature>
<evidence type="ECO:0000256" key="8">
    <source>
        <dbReference type="ARBA" id="ARBA00022840"/>
    </source>
</evidence>
<dbReference type="InterPro" id="IPR011063">
    <property type="entry name" value="TilS/TtcA_N"/>
</dbReference>
<keyword evidence="11" id="KW-0411">Iron-sulfur</keyword>
<feature type="domain" description="tRNA(Ile)-lysidine/2-thiocytidine synthase N-terminal" evidence="14">
    <location>
        <begin position="50"/>
        <end position="182"/>
    </location>
</feature>
<protein>
    <submittedName>
        <fullName evidence="16">TIGR00269 family protein</fullName>
    </submittedName>
</protein>
<dbReference type="GO" id="GO:0046872">
    <property type="term" value="F:metal ion binding"/>
    <property type="evidence" value="ECO:0007669"/>
    <property type="project" value="UniProtKB-KW"/>
</dbReference>
<keyword evidence="6 13" id="KW-0547">Nucleotide-binding</keyword>
<dbReference type="InterPro" id="IPR054306">
    <property type="entry name" value="TtuA-like_LIM_N"/>
</dbReference>
<dbReference type="NCBIfam" id="TIGR00269">
    <property type="entry name" value="TIGR00269 family protein"/>
    <property type="match status" value="1"/>
</dbReference>
<evidence type="ECO:0000256" key="11">
    <source>
        <dbReference type="ARBA" id="ARBA00023014"/>
    </source>
</evidence>
<dbReference type="PIRSF" id="PIRSF004976">
    <property type="entry name" value="ATPase_YdaO"/>
    <property type="match status" value="1"/>
</dbReference>
<dbReference type="GO" id="GO:0005524">
    <property type="term" value="F:ATP binding"/>
    <property type="evidence" value="ECO:0007669"/>
    <property type="project" value="UniProtKB-KW"/>
</dbReference>
<evidence type="ECO:0000256" key="3">
    <source>
        <dbReference type="ARBA" id="ARBA00022485"/>
    </source>
</evidence>
<dbReference type="EMBL" id="CP058560">
    <property type="protein sequence ID" value="QUH23719.1"/>
    <property type="molecule type" value="Genomic_DNA"/>
</dbReference>
<feature type="domain" description="2-thiouridine synthetase TtuA-like N-terminal LIM" evidence="15">
    <location>
        <begin position="2"/>
        <end position="28"/>
    </location>
</feature>
<evidence type="ECO:0000313" key="16">
    <source>
        <dbReference type="EMBL" id="QUH23719.1"/>
    </source>
</evidence>
<dbReference type="GO" id="GO:0002143">
    <property type="term" value="P:tRNA wobble position uridine thiolation"/>
    <property type="evidence" value="ECO:0007669"/>
    <property type="project" value="TreeGrafter"/>
</dbReference>
<dbReference type="GeneID" id="64820713"/>
<dbReference type="OrthoDB" id="33422at2157"/>
<dbReference type="Pfam" id="PF22082">
    <property type="entry name" value="TtuA_LIM_N"/>
    <property type="match status" value="1"/>
</dbReference>
<dbReference type="GO" id="GO:0016740">
    <property type="term" value="F:transferase activity"/>
    <property type="evidence" value="ECO:0007669"/>
    <property type="project" value="UniProtKB-KW"/>
</dbReference>
<evidence type="ECO:0000256" key="10">
    <source>
        <dbReference type="ARBA" id="ARBA00023004"/>
    </source>
</evidence>
<sequence length="309" mass="35062">MNCTKCGKKEVMMERKHSGQRLCPECFISGIQKKVLKDIRKYGLIEKGDKVMVALSGGKDSVMLLDILSSLQNRGIIDLMAVTIDEGIQGYRQDGIKIAENHARRLGIEHRVVSFKEYFNISLDEIMALPFPRGACTYCGVFRRWLINRTAREMGATKIATGHNLDDETQSIMMNYLEGNIENLRRIGPRSHPKSDKFIVKIKPIGEIPEREVGLYVVAKGLEVHFAGCPYSQESFRAEIGEIIKNLSKNHPTIMYSTLRGFHKIKTALKKEDSRNFTMDNCIKCGEPSAQELCRACVFCEELEKKKTH</sequence>
<keyword evidence="9" id="KW-0460">Magnesium</keyword>
<evidence type="ECO:0000256" key="7">
    <source>
        <dbReference type="ARBA" id="ARBA00022833"/>
    </source>
</evidence>
<feature type="binding site" evidence="13">
    <location>
        <begin position="54"/>
        <end position="56"/>
    </location>
    <ligand>
        <name>ATP</name>
        <dbReference type="ChEBI" id="CHEBI:30616"/>
    </ligand>
</feature>
<dbReference type="FunFam" id="3.40.50.620:FF:000174">
    <property type="entry name" value="ATPase, PP-loop superfamily"/>
    <property type="match status" value="1"/>
</dbReference>
<keyword evidence="10" id="KW-0408">Iron</keyword>
<feature type="binding site" evidence="12">
    <location>
        <position position="294"/>
    </location>
    <ligand>
        <name>Zn(2+)</name>
        <dbReference type="ChEBI" id="CHEBI:29105"/>
        <label>2</label>
    </ligand>
</feature>
<feature type="binding site" evidence="13">
    <location>
        <position position="167"/>
    </location>
    <ligand>
        <name>ATP</name>
        <dbReference type="ChEBI" id="CHEBI:30616"/>
    </ligand>
</feature>
<evidence type="ECO:0000256" key="5">
    <source>
        <dbReference type="ARBA" id="ARBA00022723"/>
    </source>
</evidence>
<keyword evidence="5 12" id="KW-0479">Metal-binding</keyword>
<evidence type="ECO:0000256" key="12">
    <source>
        <dbReference type="PIRSR" id="PIRSR004976-50"/>
    </source>
</evidence>
<dbReference type="GO" id="GO:0051539">
    <property type="term" value="F:4 iron, 4 sulfur cluster binding"/>
    <property type="evidence" value="ECO:0007669"/>
    <property type="project" value="UniProtKB-KW"/>
</dbReference>
<dbReference type="InterPro" id="IPR000541">
    <property type="entry name" value="Ncs6/Tuc1/Ctu1"/>
</dbReference>
<dbReference type="InterPro" id="IPR056369">
    <property type="entry name" value="CTU1-like_ATP-bd"/>
</dbReference>
<feature type="binding site" evidence="12">
    <location>
        <position position="26"/>
    </location>
    <ligand>
        <name>Zn(2+)</name>
        <dbReference type="ChEBI" id="CHEBI:29105"/>
        <label>1</label>
    </ligand>
</feature>
<feature type="binding site" evidence="13">
    <location>
        <position position="162"/>
    </location>
    <ligand>
        <name>ATP</name>
        <dbReference type="ChEBI" id="CHEBI:30616"/>
    </ligand>
</feature>
<dbReference type="GO" id="GO:0002144">
    <property type="term" value="C:cytosolic tRNA wobble base thiouridylase complex"/>
    <property type="evidence" value="ECO:0007669"/>
    <property type="project" value="TreeGrafter"/>
</dbReference>
<evidence type="ECO:0000256" key="2">
    <source>
        <dbReference type="ARBA" id="ARBA00001966"/>
    </source>
</evidence>
<name>A0A8T8K726_9EURY</name>
<gene>
    <name evidence="16" type="ORF">HYG87_08070</name>
</gene>
<feature type="binding site" evidence="13">
    <location>
        <position position="60"/>
    </location>
    <ligand>
        <name>ATP</name>
        <dbReference type="ChEBI" id="CHEBI:30616"/>
    </ligand>
</feature>
<organism evidence="16 17">
    <name type="scientific">Methanobacterium alkalithermotolerans</name>
    <dbReference type="NCBI Taxonomy" id="2731220"/>
    <lineage>
        <taxon>Archaea</taxon>
        <taxon>Methanobacteriati</taxon>
        <taxon>Methanobacteriota</taxon>
        <taxon>Methanomada group</taxon>
        <taxon>Methanobacteria</taxon>
        <taxon>Methanobacteriales</taxon>
        <taxon>Methanobacteriaceae</taxon>
        <taxon>Methanobacterium</taxon>
    </lineage>
</organism>
<proteinExistence type="predicted"/>
<evidence type="ECO:0000256" key="13">
    <source>
        <dbReference type="PIRSR" id="PIRSR004976-51"/>
    </source>
</evidence>
<feature type="binding site" evidence="12">
    <location>
        <position position="23"/>
    </location>
    <ligand>
        <name>Zn(2+)</name>
        <dbReference type="ChEBI" id="CHEBI:29105"/>
        <label>1</label>
    </ligand>
</feature>
<dbReference type="InterPro" id="IPR035107">
    <property type="entry name" value="tRNA_thiolation_TtcA_Ctu1"/>
</dbReference>
<feature type="binding site" evidence="12">
    <location>
        <position position="3"/>
    </location>
    <ligand>
        <name>Zn(2+)</name>
        <dbReference type="ChEBI" id="CHEBI:29105"/>
        <label>1</label>
    </ligand>
</feature>
<dbReference type="InterPro" id="IPR014729">
    <property type="entry name" value="Rossmann-like_a/b/a_fold"/>
</dbReference>
<dbReference type="SUPFAM" id="SSF52402">
    <property type="entry name" value="Adenine nucleotide alpha hydrolases-like"/>
    <property type="match status" value="1"/>
</dbReference>
<dbReference type="PANTHER" id="PTHR11807">
    <property type="entry name" value="ATPASES OF THE PP SUPERFAMILY-RELATED"/>
    <property type="match status" value="1"/>
</dbReference>
<keyword evidence="17" id="KW-1185">Reference proteome</keyword>
<dbReference type="CDD" id="cd01713">
    <property type="entry name" value="CTU1-like"/>
    <property type="match status" value="1"/>
</dbReference>
<feature type="binding site" evidence="12">
    <location>
        <position position="285"/>
    </location>
    <ligand>
        <name>Zn(2+)</name>
        <dbReference type="ChEBI" id="CHEBI:29105"/>
        <label>2</label>
    </ligand>
</feature>
<evidence type="ECO:0000259" key="14">
    <source>
        <dbReference type="Pfam" id="PF01171"/>
    </source>
</evidence>
<evidence type="ECO:0000256" key="1">
    <source>
        <dbReference type="ARBA" id="ARBA00001946"/>
    </source>
</evidence>
<evidence type="ECO:0000313" key="17">
    <source>
        <dbReference type="Proteomes" id="UP000681041"/>
    </source>
</evidence>
<dbReference type="GO" id="GO:0000049">
    <property type="term" value="F:tRNA binding"/>
    <property type="evidence" value="ECO:0007669"/>
    <property type="project" value="InterPro"/>
</dbReference>
<dbReference type="Gene3D" id="3.40.50.620">
    <property type="entry name" value="HUPs"/>
    <property type="match status" value="1"/>
</dbReference>
<reference evidence="16" key="1">
    <citation type="submission" date="2020-07" db="EMBL/GenBank/DDBJ databases">
        <title>Methanobacterium. sp. MethCan genome.</title>
        <authorList>
            <person name="Postec A."/>
            <person name="Quemeneur M."/>
        </authorList>
    </citation>
    <scope>NUCLEOTIDE SEQUENCE</scope>
    <source>
        <strain evidence="16">MethCAN</strain>
    </source>
</reference>
<comment type="cofactor">
    <cofactor evidence="1">
        <name>Mg(2+)</name>
        <dbReference type="ChEBI" id="CHEBI:18420"/>
    </cofactor>
</comment>
<dbReference type="PANTHER" id="PTHR11807:SF12">
    <property type="entry name" value="CYTOPLASMIC TRNA 2-THIOLATION PROTEIN 1"/>
    <property type="match status" value="1"/>
</dbReference>
<dbReference type="KEGG" id="meme:HYG87_08070"/>
<feature type="binding site" evidence="13">
    <location>
        <position position="84"/>
    </location>
    <ligand>
        <name>ATP</name>
        <dbReference type="ChEBI" id="CHEBI:30616"/>
    </ligand>
</feature>
<keyword evidence="8 13" id="KW-0067">ATP-binding</keyword>
<dbReference type="Pfam" id="PF01171">
    <property type="entry name" value="ATP_bind_3"/>
    <property type="match status" value="1"/>
</dbReference>
<keyword evidence="4" id="KW-0808">Transferase</keyword>
<evidence type="ECO:0000256" key="9">
    <source>
        <dbReference type="ARBA" id="ARBA00022842"/>
    </source>
</evidence>